<gene>
    <name evidence="1" type="ORF">EDD72_101156</name>
</gene>
<evidence type="ECO:0000313" key="1">
    <source>
        <dbReference type="EMBL" id="TCS84492.1"/>
    </source>
</evidence>
<dbReference type="Proteomes" id="UP000295788">
    <property type="component" value="Unassembled WGS sequence"/>
</dbReference>
<name>A0A4R3KLL0_9BACI</name>
<sequence length="113" mass="13290">MKNWSALLIRHGFQVKEIEENVFHCSSETKENVEFLKKTLSYGNVQFQYHTPLLKIESEVLNEEEWIALLNFEFRGRGEDLYFRPGIDEPKVFELDIYISGIVRELKSAGSLY</sequence>
<proteinExistence type="predicted"/>
<keyword evidence="2" id="KW-1185">Reference proteome</keyword>
<organism evidence="1 2">
    <name type="scientific">Tepidibacillus fermentans</name>
    <dbReference type="NCBI Taxonomy" id="1281767"/>
    <lineage>
        <taxon>Bacteria</taxon>
        <taxon>Bacillati</taxon>
        <taxon>Bacillota</taxon>
        <taxon>Bacilli</taxon>
        <taxon>Bacillales</taxon>
        <taxon>Bacillaceae</taxon>
        <taxon>Tepidibacillus</taxon>
    </lineage>
</organism>
<dbReference type="RefSeq" id="WP_243643736.1">
    <property type="nucleotide sequence ID" value="NZ_SMAB01000001.1"/>
</dbReference>
<protein>
    <submittedName>
        <fullName evidence="1">Uncharacterized protein</fullName>
    </submittedName>
</protein>
<reference evidence="1 2" key="1">
    <citation type="submission" date="2019-03" db="EMBL/GenBank/DDBJ databases">
        <title>Genomic Encyclopedia of Type Strains, Phase IV (KMG-IV): sequencing the most valuable type-strain genomes for metagenomic binning, comparative biology and taxonomic classification.</title>
        <authorList>
            <person name="Goeker M."/>
        </authorList>
    </citation>
    <scope>NUCLEOTIDE SEQUENCE [LARGE SCALE GENOMIC DNA]</scope>
    <source>
        <strain evidence="1 2">DSM 23802</strain>
    </source>
</reference>
<comment type="caution">
    <text evidence="1">The sequence shown here is derived from an EMBL/GenBank/DDBJ whole genome shotgun (WGS) entry which is preliminary data.</text>
</comment>
<evidence type="ECO:0000313" key="2">
    <source>
        <dbReference type="Proteomes" id="UP000295788"/>
    </source>
</evidence>
<dbReference type="EMBL" id="SMAB01000001">
    <property type="protein sequence ID" value="TCS84492.1"/>
    <property type="molecule type" value="Genomic_DNA"/>
</dbReference>
<dbReference type="AlphaFoldDB" id="A0A4R3KLL0"/>
<accession>A0A4R3KLL0</accession>